<evidence type="ECO:0000256" key="1">
    <source>
        <dbReference type="SAM" id="MobiDB-lite"/>
    </source>
</evidence>
<organism evidence="3 4">
    <name type="scientific">Flavonifractor plautii</name>
    <name type="common">Fusobacterium plautii</name>
    <dbReference type="NCBI Taxonomy" id="292800"/>
    <lineage>
        <taxon>Bacteria</taxon>
        <taxon>Bacillati</taxon>
        <taxon>Bacillota</taxon>
        <taxon>Clostridia</taxon>
        <taxon>Eubacteriales</taxon>
        <taxon>Oscillospiraceae</taxon>
        <taxon>Flavonifractor</taxon>
    </lineage>
</organism>
<name>A0A173XVN9_FLAPL</name>
<accession>A0A173XVN9</accession>
<dbReference type="Pfam" id="PF18843">
    <property type="entry name" value="LPD28"/>
    <property type="match status" value="1"/>
</dbReference>
<dbReference type="InterPro" id="IPR040809">
    <property type="entry name" value="LPD28"/>
</dbReference>
<evidence type="ECO:0000313" key="4">
    <source>
        <dbReference type="Proteomes" id="UP000095746"/>
    </source>
</evidence>
<protein>
    <recommendedName>
        <fullName evidence="2">Large polyvalent protein associated domain-containing protein</fullName>
    </recommendedName>
</protein>
<gene>
    <name evidence="3" type="ORF">ERS852411_00097</name>
</gene>
<evidence type="ECO:0000313" key="3">
    <source>
        <dbReference type="EMBL" id="CUN55804.1"/>
    </source>
</evidence>
<dbReference type="AlphaFoldDB" id="A0A173XVN9"/>
<evidence type="ECO:0000259" key="2">
    <source>
        <dbReference type="Pfam" id="PF18843"/>
    </source>
</evidence>
<sequence>MSYDAQKVTYQEVTIFDRPALFTECRIDRATVPEGVYRYELRHGDEDWGEPIELSRSLMVNFYGTVLTREPFQLPIDGWIPLESGSLSFQDGGCRTLAEFQQKYPASEKDVIDFYSVNEPALHALYFSRSEEQDKVVGCVGHLRGDFGSGKQFYTTWWPHQHNVLNTPEFKADIDRTVNWLREQPDSPLRDFDSMNRYCNRYERICAIKSAMFPSCGFMVKTKQYVYMLRCTPVKGDYQFYIYCYQRKPFEKAQKEQQKSDRLQVKKRTEPER</sequence>
<dbReference type="Proteomes" id="UP000095746">
    <property type="component" value="Unassembled WGS sequence"/>
</dbReference>
<dbReference type="EMBL" id="CYZT01000002">
    <property type="protein sequence ID" value="CUN55804.1"/>
    <property type="molecule type" value="Genomic_DNA"/>
</dbReference>
<feature type="domain" description="Large polyvalent protein associated" evidence="2">
    <location>
        <begin position="7"/>
        <end position="102"/>
    </location>
</feature>
<reference evidence="3 4" key="1">
    <citation type="submission" date="2015-09" db="EMBL/GenBank/DDBJ databases">
        <authorList>
            <consortium name="Pathogen Informatics"/>
        </authorList>
    </citation>
    <scope>NUCLEOTIDE SEQUENCE [LARGE SCALE GENOMIC DNA]</scope>
    <source>
        <strain evidence="3 4">2789STDY5608854</strain>
    </source>
</reference>
<proteinExistence type="predicted"/>
<feature type="region of interest" description="Disordered" evidence="1">
    <location>
        <begin position="254"/>
        <end position="273"/>
    </location>
</feature>